<evidence type="ECO:0000313" key="9">
    <source>
        <dbReference type="EMBL" id="OIQ49257.1"/>
    </source>
</evidence>
<evidence type="ECO:0000256" key="6">
    <source>
        <dbReference type="ARBA" id="ARBA00023136"/>
    </source>
</evidence>
<keyword evidence="5 8" id="KW-1133">Transmembrane helix</keyword>
<comment type="subcellular location">
    <subcellularLocation>
        <location evidence="1">Cell membrane</location>
        <topology evidence="1">Multi-pass membrane protein</topology>
    </subcellularLocation>
</comment>
<dbReference type="PANTHER" id="PTHR20855">
    <property type="entry name" value="ADIPOR/PROGESTIN RECEPTOR-RELATED"/>
    <property type="match status" value="1"/>
</dbReference>
<evidence type="ECO:0000256" key="1">
    <source>
        <dbReference type="ARBA" id="ARBA00004651"/>
    </source>
</evidence>
<dbReference type="GO" id="GO:0140911">
    <property type="term" value="F:pore-forming activity"/>
    <property type="evidence" value="ECO:0007669"/>
    <property type="project" value="InterPro"/>
</dbReference>
<organism evidence="9 10">
    <name type="scientific">Pseudodesulfovibrio hydrargyri</name>
    <dbReference type="NCBI Taxonomy" id="2125990"/>
    <lineage>
        <taxon>Bacteria</taxon>
        <taxon>Pseudomonadati</taxon>
        <taxon>Thermodesulfobacteriota</taxon>
        <taxon>Desulfovibrionia</taxon>
        <taxon>Desulfovibrionales</taxon>
        <taxon>Desulfovibrionaceae</taxon>
    </lineage>
</organism>
<feature type="binding site" evidence="7">
    <location>
        <position position="191"/>
    </location>
    <ligand>
        <name>Zn(2+)</name>
        <dbReference type="ChEBI" id="CHEBI:29105"/>
    </ligand>
</feature>
<dbReference type="Pfam" id="PF03006">
    <property type="entry name" value="HlyIII"/>
    <property type="match status" value="1"/>
</dbReference>
<evidence type="ECO:0000313" key="10">
    <source>
        <dbReference type="Proteomes" id="UP000181901"/>
    </source>
</evidence>
<dbReference type="InterPro" id="IPR005744">
    <property type="entry name" value="Hy-lIII"/>
</dbReference>
<keyword evidence="7" id="KW-0479">Metal-binding</keyword>
<dbReference type="OrthoDB" id="9813689at2"/>
<keyword evidence="3" id="KW-1003">Cell membrane</keyword>
<feature type="transmembrane region" description="Helical" evidence="8">
    <location>
        <begin position="39"/>
        <end position="61"/>
    </location>
</feature>
<sequence>MILSLRDPVSGLTHCIAAALAVLGTVLLIVRAASPALPWHIVAFSVFGGGMILLYTASTLYHWLPVSERGVSLLRRVDHSMIFFYIAATYTPICLIPLRGPWGWSLFGVVWGIAIGGIVMKVFWITAPRWLSTGIYLAMGWLVLVGIYPLVQAMSAASLAWLVAGGLAYSLGAVIYAVKWPDPLPRRFGFHEIFHLFVIGGSACHYVVMYCYV</sequence>
<proteinExistence type="inferred from homology"/>
<dbReference type="PANTHER" id="PTHR20855:SF3">
    <property type="entry name" value="LD03007P"/>
    <property type="match status" value="1"/>
</dbReference>
<dbReference type="InterPro" id="IPR004254">
    <property type="entry name" value="AdipoR/HlyIII-related"/>
</dbReference>
<dbReference type="EMBL" id="LKAQ01000004">
    <property type="protein sequence ID" value="OIQ49257.1"/>
    <property type="molecule type" value="Genomic_DNA"/>
</dbReference>
<dbReference type="GO" id="GO:0046872">
    <property type="term" value="F:metal ion binding"/>
    <property type="evidence" value="ECO:0007669"/>
    <property type="project" value="UniProtKB-KW"/>
</dbReference>
<keyword evidence="6 8" id="KW-0472">Membrane</keyword>
<dbReference type="GO" id="GO:0005886">
    <property type="term" value="C:plasma membrane"/>
    <property type="evidence" value="ECO:0007669"/>
    <property type="project" value="UniProtKB-SubCell"/>
</dbReference>
<evidence type="ECO:0000256" key="4">
    <source>
        <dbReference type="ARBA" id="ARBA00022692"/>
    </source>
</evidence>
<feature type="transmembrane region" description="Helical" evidence="8">
    <location>
        <begin position="190"/>
        <end position="208"/>
    </location>
</feature>
<keyword evidence="7" id="KW-0862">Zinc</keyword>
<gene>
    <name evidence="9" type="ORF">BerOc1_01182</name>
</gene>
<reference evidence="9 10" key="1">
    <citation type="submission" date="2015-09" db="EMBL/GenBank/DDBJ databases">
        <title>Genome of Desulfovibrio dechloracetivorans BerOc1, a mercury methylating strain isolated from highly hydrocarbons and metals contaminated coastal sediments.</title>
        <authorList>
            <person name="Goni Urriza M."/>
            <person name="Gassie C."/>
            <person name="Bouchez O."/>
            <person name="Klopp C."/>
            <person name="Ranchou-Peyruse A."/>
            <person name="Remy G."/>
        </authorList>
    </citation>
    <scope>NUCLEOTIDE SEQUENCE [LARGE SCALE GENOMIC DNA]</scope>
    <source>
        <strain evidence="9 10">BerOc1</strain>
    </source>
</reference>
<feature type="binding site" evidence="7">
    <location>
        <position position="62"/>
    </location>
    <ligand>
        <name>Zn(2+)</name>
        <dbReference type="ChEBI" id="CHEBI:29105"/>
    </ligand>
</feature>
<accession>A0A1J5NBZ2</accession>
<keyword evidence="10" id="KW-1185">Reference proteome</keyword>
<name>A0A1J5NBZ2_9BACT</name>
<evidence type="ECO:0000256" key="3">
    <source>
        <dbReference type="ARBA" id="ARBA00022475"/>
    </source>
</evidence>
<comment type="caution">
    <text evidence="9">The sequence shown here is derived from an EMBL/GenBank/DDBJ whole genome shotgun (WGS) entry which is preliminary data.</text>
</comment>
<dbReference type="Proteomes" id="UP000181901">
    <property type="component" value="Unassembled WGS sequence"/>
</dbReference>
<protein>
    <submittedName>
        <fullName evidence="9">Hemolysin-III related</fullName>
    </submittedName>
</protein>
<feature type="transmembrane region" description="Helical" evidence="8">
    <location>
        <begin position="157"/>
        <end position="178"/>
    </location>
</feature>
<evidence type="ECO:0000256" key="5">
    <source>
        <dbReference type="ARBA" id="ARBA00022989"/>
    </source>
</evidence>
<dbReference type="NCBIfam" id="TIGR01065">
    <property type="entry name" value="hlyIII"/>
    <property type="match status" value="1"/>
</dbReference>
<feature type="transmembrane region" description="Helical" evidence="8">
    <location>
        <begin position="130"/>
        <end position="151"/>
    </location>
</feature>
<dbReference type="RefSeq" id="WP_071544799.1">
    <property type="nucleotide sequence ID" value="NZ_LKAQ01000004.1"/>
</dbReference>
<feature type="transmembrane region" description="Helical" evidence="8">
    <location>
        <begin position="12"/>
        <end position="33"/>
    </location>
</feature>
<feature type="binding site" evidence="7">
    <location>
        <position position="195"/>
    </location>
    <ligand>
        <name>Zn(2+)</name>
        <dbReference type="ChEBI" id="CHEBI:29105"/>
    </ligand>
</feature>
<feature type="transmembrane region" description="Helical" evidence="8">
    <location>
        <begin position="82"/>
        <end position="98"/>
    </location>
</feature>
<keyword evidence="4 8" id="KW-0812">Transmembrane</keyword>
<evidence type="ECO:0000256" key="2">
    <source>
        <dbReference type="ARBA" id="ARBA00008488"/>
    </source>
</evidence>
<evidence type="ECO:0000256" key="8">
    <source>
        <dbReference type="SAM" id="Phobius"/>
    </source>
</evidence>
<dbReference type="AlphaFoldDB" id="A0A1J5NBZ2"/>
<evidence type="ECO:0000256" key="7">
    <source>
        <dbReference type="PIRSR" id="PIRSR604254-1"/>
    </source>
</evidence>
<feature type="transmembrane region" description="Helical" evidence="8">
    <location>
        <begin position="104"/>
        <end position="123"/>
    </location>
</feature>
<comment type="similarity">
    <text evidence="2">Belongs to the UPF0073 (Hly-III) family.</text>
</comment>